<dbReference type="PANTHER" id="PTHR34929">
    <property type="entry name" value="ZGC:153157"/>
    <property type="match status" value="1"/>
</dbReference>
<feature type="region of interest" description="Disordered" evidence="1">
    <location>
        <begin position="1"/>
        <end position="20"/>
    </location>
</feature>
<name>A0A8I6RP90_CIMLE</name>
<dbReference type="CTD" id="32126"/>
<evidence type="ECO:0000256" key="1">
    <source>
        <dbReference type="SAM" id="MobiDB-lite"/>
    </source>
</evidence>
<keyword evidence="2" id="KW-0812">Transmembrane</keyword>
<dbReference type="Proteomes" id="UP000494040">
    <property type="component" value="Unassembled WGS sequence"/>
</dbReference>
<feature type="transmembrane region" description="Helical" evidence="2">
    <location>
        <begin position="33"/>
        <end position="59"/>
    </location>
</feature>
<keyword evidence="2" id="KW-1133">Transmembrane helix</keyword>
<dbReference type="EnsemblMetazoa" id="XM_014391845.2">
    <property type="protein sequence ID" value="XP_014247331.1"/>
    <property type="gene ID" value="LOC106665429"/>
</dbReference>
<dbReference type="Pfam" id="PF15018">
    <property type="entry name" value="InaF-motif"/>
    <property type="match status" value="1"/>
</dbReference>
<keyword evidence="4" id="KW-1185">Reference proteome</keyword>
<dbReference type="AlphaFoldDB" id="A0A8I6RP90"/>
<dbReference type="PANTHER" id="PTHR34929:SF1">
    <property type="entry name" value="INAF MOTIF CONTAINING 2"/>
    <property type="match status" value="1"/>
</dbReference>
<reference evidence="3" key="1">
    <citation type="submission" date="2022-01" db="UniProtKB">
        <authorList>
            <consortium name="EnsemblMetazoa"/>
        </authorList>
    </citation>
    <scope>IDENTIFICATION</scope>
</reference>
<dbReference type="InterPro" id="IPR029162">
    <property type="entry name" value="InaF-motif"/>
</dbReference>
<keyword evidence="2" id="KW-0472">Membrane</keyword>
<accession>A0A8I6RP90</accession>
<organism evidence="3 4">
    <name type="scientific">Cimex lectularius</name>
    <name type="common">Bed bug</name>
    <name type="synonym">Acanthia lectularia</name>
    <dbReference type="NCBI Taxonomy" id="79782"/>
    <lineage>
        <taxon>Eukaryota</taxon>
        <taxon>Metazoa</taxon>
        <taxon>Ecdysozoa</taxon>
        <taxon>Arthropoda</taxon>
        <taxon>Hexapoda</taxon>
        <taxon>Insecta</taxon>
        <taxon>Pterygota</taxon>
        <taxon>Neoptera</taxon>
        <taxon>Paraneoptera</taxon>
        <taxon>Hemiptera</taxon>
        <taxon>Heteroptera</taxon>
        <taxon>Panheteroptera</taxon>
        <taxon>Cimicomorpha</taxon>
        <taxon>Cimicidae</taxon>
        <taxon>Cimex</taxon>
    </lineage>
</organism>
<proteinExistence type="predicted"/>
<sequence>MNGGSGKSTHNSVKFAGEEAKDKMYEPKQNKKLIRVLTVIVYVFSVSLAAIILSLYYVFFWSPKPPPGPPSVVTGCIGINDDVPRETPKVLPQREDTTPSYNQVTDIRVTGDPPGTILLSN</sequence>
<feature type="compositionally biased region" description="Basic and acidic residues" evidence="1">
    <location>
        <begin position="85"/>
        <end position="97"/>
    </location>
</feature>
<dbReference type="KEGG" id="clec:106665429"/>
<evidence type="ECO:0000313" key="3">
    <source>
        <dbReference type="EnsemblMetazoa" id="XP_014247331.1"/>
    </source>
</evidence>
<evidence type="ECO:0008006" key="5">
    <source>
        <dbReference type="Google" id="ProtNLM"/>
    </source>
</evidence>
<dbReference type="GeneID" id="106665429"/>
<evidence type="ECO:0000256" key="2">
    <source>
        <dbReference type="SAM" id="Phobius"/>
    </source>
</evidence>
<evidence type="ECO:0000313" key="4">
    <source>
        <dbReference type="Proteomes" id="UP000494040"/>
    </source>
</evidence>
<dbReference type="OrthoDB" id="8113027at2759"/>
<feature type="region of interest" description="Disordered" evidence="1">
    <location>
        <begin position="85"/>
        <end position="109"/>
    </location>
</feature>
<protein>
    <recommendedName>
        <fullName evidence="5">InaF motif containing 2</fullName>
    </recommendedName>
</protein>
<dbReference type="RefSeq" id="XP_014247331.1">
    <property type="nucleotide sequence ID" value="XM_014391845.2"/>
</dbReference>